<organism evidence="4 5">
    <name type="scientific">Homarus americanus</name>
    <name type="common">American lobster</name>
    <dbReference type="NCBI Taxonomy" id="6706"/>
    <lineage>
        <taxon>Eukaryota</taxon>
        <taxon>Metazoa</taxon>
        <taxon>Ecdysozoa</taxon>
        <taxon>Arthropoda</taxon>
        <taxon>Crustacea</taxon>
        <taxon>Multicrustacea</taxon>
        <taxon>Malacostraca</taxon>
        <taxon>Eumalacostraca</taxon>
        <taxon>Eucarida</taxon>
        <taxon>Decapoda</taxon>
        <taxon>Pleocyemata</taxon>
        <taxon>Astacidea</taxon>
        <taxon>Nephropoidea</taxon>
        <taxon>Nephropidae</taxon>
        <taxon>Homarus</taxon>
    </lineage>
</organism>
<dbReference type="SUPFAM" id="SSF50978">
    <property type="entry name" value="WD40 repeat-like"/>
    <property type="match status" value="1"/>
</dbReference>
<evidence type="ECO:0000256" key="3">
    <source>
        <dbReference type="PROSITE-ProRule" id="PRU00221"/>
    </source>
</evidence>
<dbReference type="SMART" id="SM00320">
    <property type="entry name" value="WD40"/>
    <property type="match status" value="4"/>
</dbReference>
<dbReference type="AlphaFoldDB" id="A0A8J5TLV2"/>
<evidence type="ECO:0000256" key="2">
    <source>
        <dbReference type="ARBA" id="ARBA00022490"/>
    </source>
</evidence>
<comment type="caution">
    <text evidence="4">The sequence shown here is derived from an EMBL/GenBank/DDBJ whole genome shotgun (WGS) entry which is preliminary data.</text>
</comment>
<protein>
    <submittedName>
        <fullName evidence="4">Methylosome protein 50-like</fullName>
    </submittedName>
</protein>
<dbReference type="PANTHER" id="PTHR46853">
    <property type="entry name" value="METHYLOSOME PROTEIN 50"/>
    <property type="match status" value="1"/>
</dbReference>
<name>A0A8J5TLV2_HOMAM</name>
<keyword evidence="2" id="KW-0963">Cytoplasm</keyword>
<comment type="subcellular location">
    <subcellularLocation>
        <location evidence="1">Cytoplasm</location>
    </subcellularLocation>
</comment>
<evidence type="ECO:0000313" key="5">
    <source>
        <dbReference type="Proteomes" id="UP000747542"/>
    </source>
</evidence>
<dbReference type="InterPro" id="IPR015943">
    <property type="entry name" value="WD40/YVTN_repeat-like_dom_sf"/>
</dbReference>
<dbReference type="EMBL" id="JAHLQT010000697">
    <property type="protein sequence ID" value="KAG7178036.1"/>
    <property type="molecule type" value="Genomic_DNA"/>
</dbReference>
<evidence type="ECO:0000256" key="1">
    <source>
        <dbReference type="ARBA" id="ARBA00004496"/>
    </source>
</evidence>
<feature type="repeat" description="WD" evidence="3">
    <location>
        <begin position="221"/>
        <end position="253"/>
    </location>
</feature>
<accession>A0A8J5TLV2</accession>
<reference evidence="4" key="1">
    <citation type="journal article" date="2021" name="Sci. Adv.">
        <title>The American lobster genome reveals insights on longevity, neural, and immune adaptations.</title>
        <authorList>
            <person name="Polinski J.M."/>
            <person name="Zimin A.V."/>
            <person name="Clark K.F."/>
            <person name="Kohn A.B."/>
            <person name="Sadowski N."/>
            <person name="Timp W."/>
            <person name="Ptitsyn A."/>
            <person name="Khanna P."/>
            <person name="Romanova D.Y."/>
            <person name="Williams P."/>
            <person name="Greenwood S.J."/>
            <person name="Moroz L.L."/>
            <person name="Walt D.R."/>
            <person name="Bodnar A.G."/>
        </authorList>
    </citation>
    <scope>NUCLEOTIDE SEQUENCE</scope>
    <source>
        <strain evidence="4">GMGI-L3</strain>
    </source>
</reference>
<dbReference type="PANTHER" id="PTHR46853:SF1">
    <property type="entry name" value="METHYLOSOME PROTEIN 50"/>
    <property type="match status" value="1"/>
</dbReference>
<feature type="repeat" description="WD" evidence="3">
    <location>
        <begin position="264"/>
        <end position="299"/>
    </location>
</feature>
<keyword evidence="3" id="KW-0853">WD repeat</keyword>
<dbReference type="GO" id="GO:0007309">
    <property type="term" value="P:oocyte axis specification"/>
    <property type="evidence" value="ECO:0007669"/>
    <property type="project" value="TreeGrafter"/>
</dbReference>
<dbReference type="PROSITE" id="PS50082">
    <property type="entry name" value="WD_REPEATS_2"/>
    <property type="match status" value="2"/>
</dbReference>
<dbReference type="Gene3D" id="2.130.10.10">
    <property type="entry name" value="YVTN repeat-like/Quinoprotein amine dehydrogenase"/>
    <property type="match status" value="1"/>
</dbReference>
<dbReference type="GO" id="GO:0034709">
    <property type="term" value="C:methylosome"/>
    <property type="evidence" value="ECO:0007669"/>
    <property type="project" value="TreeGrafter"/>
</dbReference>
<dbReference type="InterPro" id="IPR052139">
    <property type="entry name" value="Methylosome_Comp_WDR77"/>
</dbReference>
<keyword evidence="5" id="KW-1185">Reference proteome</keyword>
<dbReference type="PROSITE" id="PS50294">
    <property type="entry name" value="WD_REPEATS_REGION"/>
    <property type="match status" value="2"/>
</dbReference>
<dbReference type="InterPro" id="IPR001680">
    <property type="entry name" value="WD40_rpt"/>
</dbReference>
<dbReference type="Proteomes" id="UP000747542">
    <property type="component" value="Unassembled WGS sequence"/>
</dbReference>
<sequence length="435" mass="48199">MHQSHARVDERGSDVTKWEVLGEGGGENWGNLGLRSTSKSLAKSTWGGITDSPGTHTSKVSLVISSQNRVSVYYHRLFNILMANSTEREDHEMDINSPEQAAEMQDVAVSPTMVNRLDTTPCQVDKHLDFVVVNKNGHLLMGSSNLNGRYWGGSLWYYDDAALAPNVEKCLVGYEVGSGVADGVFLDDEKTILIGQDCGSVEFLKISTEENETMMLSVCRVEEHLDAITCVKVTCNRKTALTGSADMSVRTWDCETSVVSRLLSPAHSQQVTGVSPHPSNDQLFLSSGMDGNVLLWDLRCQKPASCVYRDWDDKPECITWISNGNPGSSGEDHFLIGLQSGNVALRCTTNLNHSINTFQAFNRPLYRLMANPTRPSQVAVCANDSKVVVIDIENEEIKHRYEDDRHSDFVRGLTWTDSTSLVTCGWDKSVYIHQL</sequence>
<dbReference type="Pfam" id="PF00400">
    <property type="entry name" value="WD40"/>
    <property type="match status" value="3"/>
</dbReference>
<dbReference type="InterPro" id="IPR036322">
    <property type="entry name" value="WD40_repeat_dom_sf"/>
</dbReference>
<gene>
    <name evidence="4" type="primary">WDR77-L</name>
    <name evidence="4" type="ORF">Hamer_G003789</name>
</gene>
<evidence type="ECO:0000313" key="4">
    <source>
        <dbReference type="EMBL" id="KAG7178036.1"/>
    </source>
</evidence>
<proteinExistence type="predicted"/>